<name>A0A6S6TNK2_9BACT</name>
<dbReference type="EMBL" id="CACVAZ010000176">
    <property type="protein sequence ID" value="CAA6824381.1"/>
    <property type="molecule type" value="Genomic_DNA"/>
</dbReference>
<dbReference type="InterPro" id="IPR027417">
    <property type="entry name" value="P-loop_NTPase"/>
</dbReference>
<dbReference type="Gene3D" id="3.40.50.300">
    <property type="entry name" value="P-loop containing nucleotide triphosphate hydrolases"/>
    <property type="match status" value="1"/>
</dbReference>
<dbReference type="Pfam" id="PF02463">
    <property type="entry name" value="SMC_N"/>
    <property type="match status" value="1"/>
</dbReference>
<sequence>MVKISKVDIKNFKFYINESIDILDKNLLVYGENGVGKSSLYLSLYNLFYGVFDSTVLDNIEQFKNRNIENEEVELLVKLSSNQYIKIINTTITHDIILNKKNIYFLDYRFLENFIEYNDFFMTLNKTKNSFLLFDDIFSTIVQIEEEISDNVTNDHYQLLIDRRIELDNNIKSLLNAIENKTNSIIRSLKEKFSISFDYEESALDRDALVVKFYKPRIYIKLDGEHDFRSHFNESKIKILSLSLVFAIIKLNRENNILENDDSLKLLVLDDFLSSLDMGNRLYIMEYIFNNFEDYQKIVLTHNSLFFNVIKRLVHVHGQVNNWEYKNIYQSLNENGMYEPKFITRNDNYLVRANDLFNELEFEACGNFLRKEIERIITQAQFLFQTGKEEKLENAIVNIRKMNNHYINPNNLLKNINELLSSFKETYLTNEGMPVNVKLDILISKLEQLFENQDINSVRLNEILRNISFYQTILNQASHHEEDVEIFQKEYREAISDVEKLKDIFDEFNNLQSQQ</sequence>
<accession>A0A6S6TNK2</accession>
<dbReference type="AlphaFoldDB" id="A0A6S6TNK2"/>
<reference evidence="2" key="1">
    <citation type="submission" date="2020-01" db="EMBL/GenBank/DDBJ databases">
        <authorList>
            <person name="Meier V. D."/>
            <person name="Meier V D."/>
        </authorList>
    </citation>
    <scope>NUCLEOTIDE SEQUENCE</scope>
    <source>
        <strain evidence="2">HLG_WM_MAG_02</strain>
    </source>
</reference>
<dbReference type="SUPFAM" id="SSF52540">
    <property type="entry name" value="P-loop containing nucleoside triphosphate hydrolases"/>
    <property type="match status" value="1"/>
</dbReference>
<gene>
    <name evidence="2" type="ORF">HELGO_WM23295</name>
</gene>
<proteinExistence type="predicted"/>
<dbReference type="InterPro" id="IPR003395">
    <property type="entry name" value="RecF/RecN/SMC_N"/>
</dbReference>
<feature type="domain" description="RecF/RecN/SMC N-terminal" evidence="1">
    <location>
        <begin position="4"/>
        <end position="319"/>
    </location>
</feature>
<organism evidence="2">
    <name type="scientific">uncultured Sulfurovum sp</name>
    <dbReference type="NCBI Taxonomy" id="269237"/>
    <lineage>
        <taxon>Bacteria</taxon>
        <taxon>Pseudomonadati</taxon>
        <taxon>Campylobacterota</taxon>
        <taxon>Epsilonproteobacteria</taxon>
        <taxon>Campylobacterales</taxon>
        <taxon>Sulfurovaceae</taxon>
        <taxon>Sulfurovum</taxon>
        <taxon>environmental samples</taxon>
    </lineage>
</organism>
<evidence type="ECO:0000313" key="2">
    <source>
        <dbReference type="EMBL" id="CAA6824381.1"/>
    </source>
</evidence>
<protein>
    <recommendedName>
        <fullName evidence="1">RecF/RecN/SMC N-terminal domain-containing protein</fullName>
    </recommendedName>
</protein>
<evidence type="ECO:0000259" key="1">
    <source>
        <dbReference type="Pfam" id="PF02463"/>
    </source>
</evidence>